<evidence type="ECO:0000256" key="18">
    <source>
        <dbReference type="ARBA" id="ARBA00023316"/>
    </source>
</evidence>
<evidence type="ECO:0000256" key="7">
    <source>
        <dbReference type="ARBA" id="ARBA00022525"/>
    </source>
</evidence>
<dbReference type="AlphaFoldDB" id="A0A8H3AX82"/>
<organism evidence="25 26">
    <name type="scientific">Rhizoctonia solani</name>
    <dbReference type="NCBI Taxonomy" id="456999"/>
    <lineage>
        <taxon>Eukaryota</taxon>
        <taxon>Fungi</taxon>
        <taxon>Dikarya</taxon>
        <taxon>Basidiomycota</taxon>
        <taxon>Agaricomycotina</taxon>
        <taxon>Agaricomycetes</taxon>
        <taxon>Cantharellales</taxon>
        <taxon>Ceratobasidiaceae</taxon>
        <taxon>Rhizoctonia</taxon>
    </lineage>
</organism>
<evidence type="ECO:0000256" key="20">
    <source>
        <dbReference type="ARBA" id="ARBA00024056"/>
    </source>
</evidence>
<proteinExistence type="inferred from homology"/>
<evidence type="ECO:0000256" key="8">
    <source>
        <dbReference type="ARBA" id="ARBA00022622"/>
    </source>
</evidence>
<keyword evidence="14" id="KW-0325">Glycoprotein</keyword>
<evidence type="ECO:0000256" key="4">
    <source>
        <dbReference type="ARBA" id="ARBA00010973"/>
    </source>
</evidence>
<evidence type="ECO:0000256" key="2">
    <source>
        <dbReference type="ARBA" id="ARBA00004191"/>
    </source>
</evidence>
<evidence type="ECO:0000256" key="23">
    <source>
        <dbReference type="SAM" id="SignalP"/>
    </source>
</evidence>
<feature type="compositionally biased region" description="Low complexity" evidence="22">
    <location>
        <begin position="401"/>
        <end position="428"/>
    </location>
</feature>
<keyword evidence="13" id="KW-0472">Membrane</keyword>
<evidence type="ECO:0000256" key="6">
    <source>
        <dbReference type="ARBA" id="ARBA00022512"/>
    </source>
</evidence>
<sequence length="458" mass="47341">MLALTAVLAVAAVANAQITVRQAVTPSANVSPPALSSTNPTAVPLSSIYASAPTQSTVAVHTTYAAGATPPISGAPALPTVAITAANWPALDVIPPLDSPQVKQWIQEVANSGIKIPTVAATALGVKQWIQEVANSGIKIPTVAQTMLGGCGEPANAAALANATAQGNCWWTCGGCSRETDITTCPDKATWGLSFDDGPSPYTPDLLNYLDANNIKSTFFVVGSRAISRPEMLQAEYMGGHQLSVHTWSHPTLTTLTNEQIIAELGWTREAIKQITGVTPNTMRPPYGDIDDRVRAIANAMKLTPVIWTSANGGSFDTNDWHIPSGLSSAEVLNSFDKILDTADTLSTGFIVLAHDLYQQTVDLAVGYVLPDAQARKFNMMSIVECLKKPLSEAYIETATNSSSPASTGTHSAGGSQTTGSSGSNNGQSSGGSNGASRAVGSLVGALVGVAAGVALLL</sequence>
<keyword evidence="6" id="KW-0134">Cell wall</keyword>
<evidence type="ECO:0000256" key="1">
    <source>
        <dbReference type="ARBA" id="ARBA00001941"/>
    </source>
</evidence>
<feature type="region of interest" description="Disordered" evidence="22">
    <location>
        <begin position="400"/>
        <end position="435"/>
    </location>
</feature>
<evidence type="ECO:0000256" key="16">
    <source>
        <dbReference type="ARBA" id="ARBA00023285"/>
    </source>
</evidence>
<evidence type="ECO:0000256" key="5">
    <source>
        <dbReference type="ARBA" id="ARBA00022475"/>
    </source>
</evidence>
<keyword evidence="5" id="KW-1003">Cell membrane</keyword>
<evidence type="ECO:0000256" key="9">
    <source>
        <dbReference type="ARBA" id="ARBA00022723"/>
    </source>
</evidence>
<reference evidence="25" key="1">
    <citation type="submission" date="2021-01" db="EMBL/GenBank/DDBJ databases">
        <authorList>
            <person name="Kaushik A."/>
        </authorList>
    </citation>
    <scope>NUCLEOTIDE SEQUENCE</scope>
    <source>
        <strain evidence="25">Type strain: AG8-Rh-89/</strain>
    </source>
</reference>
<dbReference type="PANTHER" id="PTHR10587:SF133">
    <property type="entry name" value="CHITIN DEACETYLASE 1-RELATED"/>
    <property type="match status" value="1"/>
</dbReference>
<evidence type="ECO:0000256" key="19">
    <source>
        <dbReference type="ARBA" id="ARBA00023326"/>
    </source>
</evidence>
<keyword evidence="7" id="KW-0964">Secreted</keyword>
<comment type="cofactor">
    <cofactor evidence="1">
        <name>Co(2+)</name>
        <dbReference type="ChEBI" id="CHEBI:48828"/>
    </cofactor>
</comment>
<evidence type="ECO:0000313" key="25">
    <source>
        <dbReference type="EMBL" id="CAE6442623.1"/>
    </source>
</evidence>
<dbReference type="Gene3D" id="3.20.20.370">
    <property type="entry name" value="Glycoside hydrolase/deacetylase"/>
    <property type="match status" value="1"/>
</dbReference>
<dbReference type="GO" id="GO:0005886">
    <property type="term" value="C:plasma membrane"/>
    <property type="evidence" value="ECO:0007669"/>
    <property type="project" value="UniProtKB-SubCell"/>
</dbReference>
<keyword evidence="16" id="KW-0170">Cobalt</keyword>
<keyword evidence="15" id="KW-0119">Carbohydrate metabolism</keyword>
<dbReference type="PROSITE" id="PS51677">
    <property type="entry name" value="NODB"/>
    <property type="match status" value="1"/>
</dbReference>
<keyword evidence="11" id="KW-0378">Hydrolase</keyword>
<dbReference type="Proteomes" id="UP000663850">
    <property type="component" value="Unassembled WGS sequence"/>
</dbReference>
<dbReference type="GO" id="GO:0000272">
    <property type="term" value="P:polysaccharide catabolic process"/>
    <property type="evidence" value="ECO:0007669"/>
    <property type="project" value="UniProtKB-KW"/>
</dbReference>
<dbReference type="SUPFAM" id="SSF88713">
    <property type="entry name" value="Glycoside hydrolase/deacetylase"/>
    <property type="match status" value="1"/>
</dbReference>
<protein>
    <recommendedName>
        <fullName evidence="20">chitin deacetylase</fullName>
        <ecNumber evidence="20">3.5.1.41</ecNumber>
    </recommendedName>
</protein>
<name>A0A8H3AX82_9AGAM</name>
<keyword evidence="18" id="KW-0961">Cell wall biogenesis/degradation</keyword>
<dbReference type="GO" id="GO:0071555">
    <property type="term" value="P:cell wall organization"/>
    <property type="evidence" value="ECO:0007669"/>
    <property type="project" value="UniProtKB-KW"/>
</dbReference>
<keyword evidence="9" id="KW-0479">Metal-binding</keyword>
<feature type="domain" description="NodB homology" evidence="24">
    <location>
        <begin position="189"/>
        <end position="384"/>
    </location>
</feature>
<dbReference type="GO" id="GO:0004099">
    <property type="term" value="F:chitin deacetylase activity"/>
    <property type="evidence" value="ECO:0007669"/>
    <property type="project" value="UniProtKB-EC"/>
</dbReference>
<dbReference type="GO" id="GO:0098552">
    <property type="term" value="C:side of membrane"/>
    <property type="evidence" value="ECO:0007669"/>
    <property type="project" value="UniProtKB-KW"/>
</dbReference>
<evidence type="ECO:0000256" key="21">
    <source>
        <dbReference type="ARBA" id="ARBA00048494"/>
    </source>
</evidence>
<dbReference type="InterPro" id="IPR050248">
    <property type="entry name" value="Polysacc_deacetylase_ArnD"/>
</dbReference>
<feature type="chain" id="PRO_5034694506" description="chitin deacetylase" evidence="23">
    <location>
        <begin position="17"/>
        <end position="458"/>
    </location>
</feature>
<dbReference type="GO" id="GO:0009272">
    <property type="term" value="P:fungal-type cell wall biogenesis"/>
    <property type="evidence" value="ECO:0007669"/>
    <property type="project" value="UniProtKB-ARBA"/>
</dbReference>
<evidence type="ECO:0000256" key="13">
    <source>
        <dbReference type="ARBA" id="ARBA00023136"/>
    </source>
</evidence>
<keyword evidence="12" id="KW-0146">Chitin degradation</keyword>
<dbReference type="PANTHER" id="PTHR10587">
    <property type="entry name" value="GLYCOSYL TRANSFERASE-RELATED"/>
    <property type="match status" value="1"/>
</dbReference>
<dbReference type="EC" id="3.5.1.41" evidence="20"/>
<evidence type="ECO:0000256" key="17">
    <source>
        <dbReference type="ARBA" id="ARBA00023288"/>
    </source>
</evidence>
<dbReference type="GO" id="GO:0006032">
    <property type="term" value="P:chitin catabolic process"/>
    <property type="evidence" value="ECO:0007669"/>
    <property type="project" value="UniProtKB-KW"/>
</dbReference>
<dbReference type="GO" id="GO:0046872">
    <property type="term" value="F:metal ion binding"/>
    <property type="evidence" value="ECO:0007669"/>
    <property type="project" value="UniProtKB-KW"/>
</dbReference>
<comment type="catalytic activity">
    <reaction evidence="21">
        <text>[(1-&gt;4)-N-acetyl-beta-D-glucosaminyl](n) + n H2O = chitosan + n acetate</text>
        <dbReference type="Rhea" id="RHEA:10464"/>
        <dbReference type="Rhea" id="RHEA-COMP:9593"/>
        <dbReference type="Rhea" id="RHEA-COMP:9597"/>
        <dbReference type="ChEBI" id="CHEBI:15377"/>
        <dbReference type="ChEBI" id="CHEBI:17029"/>
        <dbReference type="ChEBI" id="CHEBI:30089"/>
        <dbReference type="ChEBI" id="CHEBI:57704"/>
        <dbReference type="EC" id="3.5.1.41"/>
    </reaction>
    <physiologicalReaction direction="left-to-right" evidence="21">
        <dbReference type="Rhea" id="RHEA:10465"/>
    </physiologicalReaction>
</comment>
<comment type="caution">
    <text evidence="25">The sequence shown here is derived from an EMBL/GenBank/DDBJ whole genome shotgun (WGS) entry which is preliminary data.</text>
</comment>
<evidence type="ECO:0000259" key="24">
    <source>
        <dbReference type="PROSITE" id="PS51677"/>
    </source>
</evidence>
<dbReference type="InterPro" id="IPR002509">
    <property type="entry name" value="NODB_dom"/>
</dbReference>
<evidence type="ECO:0000313" key="26">
    <source>
        <dbReference type="Proteomes" id="UP000663850"/>
    </source>
</evidence>
<keyword evidence="19" id="KW-0624">Polysaccharide degradation</keyword>
<gene>
    <name evidence="25" type="ORF">RDB_LOCUS31717</name>
</gene>
<evidence type="ECO:0000256" key="10">
    <source>
        <dbReference type="ARBA" id="ARBA00022729"/>
    </source>
</evidence>
<evidence type="ECO:0000256" key="14">
    <source>
        <dbReference type="ARBA" id="ARBA00023180"/>
    </source>
</evidence>
<dbReference type="InterPro" id="IPR011330">
    <property type="entry name" value="Glyco_hydro/deAcase_b/a-brl"/>
</dbReference>
<evidence type="ECO:0000256" key="15">
    <source>
        <dbReference type="ARBA" id="ARBA00023277"/>
    </source>
</evidence>
<accession>A0A8H3AX82</accession>
<evidence type="ECO:0000256" key="12">
    <source>
        <dbReference type="ARBA" id="ARBA00023024"/>
    </source>
</evidence>
<evidence type="ECO:0000256" key="11">
    <source>
        <dbReference type="ARBA" id="ARBA00022801"/>
    </source>
</evidence>
<comment type="subcellular location">
    <subcellularLocation>
        <location evidence="3">Cell membrane</location>
        <topology evidence="3">Lipid-anchor</topology>
        <topology evidence="3">GPI-anchor</topology>
    </subcellularLocation>
    <subcellularLocation>
        <location evidence="2">Secreted</location>
        <location evidence="2">Cell wall</location>
    </subcellularLocation>
</comment>
<keyword evidence="10 23" id="KW-0732">Signal</keyword>
<keyword evidence="8" id="KW-0336">GPI-anchor</keyword>
<comment type="similarity">
    <text evidence="4">Belongs to the polysaccharide deacetylase family.</text>
</comment>
<dbReference type="FunFam" id="3.20.20.370:FF:000004">
    <property type="entry name" value="Related to Chitin deacetylase"/>
    <property type="match status" value="1"/>
</dbReference>
<evidence type="ECO:0000256" key="22">
    <source>
        <dbReference type="SAM" id="MobiDB-lite"/>
    </source>
</evidence>
<keyword evidence="17" id="KW-0449">Lipoprotein</keyword>
<feature type="signal peptide" evidence="23">
    <location>
        <begin position="1"/>
        <end position="16"/>
    </location>
</feature>
<evidence type="ECO:0000256" key="3">
    <source>
        <dbReference type="ARBA" id="ARBA00004609"/>
    </source>
</evidence>
<dbReference type="OrthoDB" id="3138287at2759"/>
<dbReference type="EMBL" id="CAJMWZ010001794">
    <property type="protein sequence ID" value="CAE6442623.1"/>
    <property type="molecule type" value="Genomic_DNA"/>
</dbReference>
<dbReference type="Pfam" id="PF01522">
    <property type="entry name" value="Polysacc_deac_1"/>
    <property type="match status" value="1"/>
</dbReference>